<dbReference type="Pfam" id="PF00400">
    <property type="entry name" value="WD40"/>
    <property type="match status" value="4"/>
</dbReference>
<feature type="compositionally biased region" description="Basic residues" evidence="11">
    <location>
        <begin position="268"/>
        <end position="277"/>
    </location>
</feature>
<evidence type="ECO:0000259" key="12">
    <source>
        <dbReference type="Pfam" id="PF01753"/>
    </source>
</evidence>
<accession>A0A226EE76</accession>
<dbReference type="InterPro" id="IPR036322">
    <property type="entry name" value="WD40_repeat_dom_sf"/>
</dbReference>
<keyword evidence="15" id="KW-1185">Reference proteome</keyword>
<dbReference type="GO" id="GO:0006325">
    <property type="term" value="P:chromatin organization"/>
    <property type="evidence" value="ECO:0007669"/>
    <property type="project" value="UniProtKB-KW"/>
</dbReference>
<evidence type="ECO:0000256" key="8">
    <source>
        <dbReference type="ARBA" id="ARBA00022853"/>
    </source>
</evidence>
<comment type="caution">
    <text evidence="14">The sequence shown here is derived from an EMBL/GenBank/DDBJ whole genome shotgun (WGS) entry which is preliminary data.</text>
</comment>
<comment type="similarity">
    <text evidence="2">Belongs to the WD repeat RBAP46/RBAP48/MSI1 family.</text>
</comment>
<feature type="compositionally biased region" description="Low complexity" evidence="11">
    <location>
        <begin position="183"/>
        <end position="195"/>
    </location>
</feature>
<dbReference type="OrthoDB" id="427795at2759"/>
<dbReference type="InterPro" id="IPR022052">
    <property type="entry name" value="Histone-bd_RBBP4-like_N"/>
</dbReference>
<reference evidence="14 15" key="1">
    <citation type="submission" date="2015-12" db="EMBL/GenBank/DDBJ databases">
        <title>The genome of Folsomia candida.</title>
        <authorList>
            <person name="Faddeeva A."/>
            <person name="Derks M.F."/>
            <person name="Anvar Y."/>
            <person name="Smit S."/>
            <person name="Van Straalen N."/>
            <person name="Roelofs D."/>
        </authorList>
    </citation>
    <scope>NUCLEOTIDE SEQUENCE [LARGE SCALE GENOMIC DNA]</scope>
    <source>
        <strain evidence="14 15">VU population</strain>
        <tissue evidence="14">Whole body</tissue>
    </source>
</reference>
<dbReference type="PROSITE" id="PS00678">
    <property type="entry name" value="WD_REPEATS_1"/>
    <property type="match status" value="3"/>
</dbReference>
<feature type="region of interest" description="Disordered" evidence="11">
    <location>
        <begin position="178"/>
        <end position="314"/>
    </location>
</feature>
<dbReference type="PRINTS" id="PR00320">
    <property type="entry name" value="GPROTEINBRPT"/>
</dbReference>
<proteinExistence type="inferred from homology"/>
<keyword evidence="8" id="KW-0156">Chromatin regulator</keyword>
<dbReference type="PROSITE" id="PS50082">
    <property type="entry name" value="WD_REPEATS_2"/>
    <property type="match status" value="4"/>
</dbReference>
<evidence type="ECO:0000256" key="5">
    <source>
        <dbReference type="ARBA" id="ARBA00022737"/>
    </source>
</evidence>
<evidence type="ECO:0000313" key="15">
    <source>
        <dbReference type="Proteomes" id="UP000198287"/>
    </source>
</evidence>
<feature type="repeat" description="WD" evidence="10">
    <location>
        <begin position="583"/>
        <end position="625"/>
    </location>
</feature>
<feature type="compositionally biased region" description="Polar residues" evidence="11">
    <location>
        <begin position="232"/>
        <end position="253"/>
    </location>
</feature>
<feature type="domain" description="Histone-binding protein RBBP4-like N-terminal" evidence="13">
    <location>
        <begin position="395"/>
        <end position="457"/>
    </location>
</feature>
<evidence type="ECO:0000256" key="4">
    <source>
        <dbReference type="ARBA" id="ARBA00022723"/>
    </source>
</evidence>
<evidence type="ECO:0000256" key="7">
    <source>
        <dbReference type="ARBA" id="ARBA00022833"/>
    </source>
</evidence>
<dbReference type="Gene3D" id="2.130.10.10">
    <property type="entry name" value="YVTN repeat-like/Quinoprotein amine dehydrogenase"/>
    <property type="match status" value="1"/>
</dbReference>
<keyword evidence="6" id="KW-0863">Zinc-finger</keyword>
<keyword evidence="9" id="KW-0539">Nucleus</keyword>
<keyword evidence="7" id="KW-0862">Zinc</keyword>
<dbReference type="SMART" id="SM00320">
    <property type="entry name" value="WD40"/>
    <property type="match status" value="6"/>
</dbReference>
<dbReference type="SUPFAM" id="SSF50978">
    <property type="entry name" value="WD40 repeat-like"/>
    <property type="match status" value="1"/>
</dbReference>
<feature type="repeat" description="WD" evidence="10">
    <location>
        <begin position="627"/>
        <end position="662"/>
    </location>
</feature>
<evidence type="ECO:0000256" key="3">
    <source>
        <dbReference type="ARBA" id="ARBA00022574"/>
    </source>
</evidence>
<evidence type="ECO:0000256" key="1">
    <source>
        <dbReference type="ARBA" id="ARBA00004123"/>
    </source>
</evidence>
<organism evidence="14 15">
    <name type="scientific">Folsomia candida</name>
    <name type="common">Springtail</name>
    <dbReference type="NCBI Taxonomy" id="158441"/>
    <lineage>
        <taxon>Eukaryota</taxon>
        <taxon>Metazoa</taxon>
        <taxon>Ecdysozoa</taxon>
        <taxon>Arthropoda</taxon>
        <taxon>Hexapoda</taxon>
        <taxon>Collembola</taxon>
        <taxon>Entomobryomorpha</taxon>
        <taxon>Isotomoidea</taxon>
        <taxon>Isotomidae</taxon>
        <taxon>Proisotominae</taxon>
        <taxon>Folsomia</taxon>
    </lineage>
</organism>
<dbReference type="InterPro" id="IPR015943">
    <property type="entry name" value="WD40/YVTN_repeat-like_dom_sf"/>
</dbReference>
<feature type="repeat" description="WD" evidence="10">
    <location>
        <begin position="525"/>
        <end position="567"/>
    </location>
</feature>
<evidence type="ECO:0000259" key="13">
    <source>
        <dbReference type="Pfam" id="PF12265"/>
    </source>
</evidence>
<dbReference type="PROSITE" id="PS50294">
    <property type="entry name" value="WD_REPEATS_REGION"/>
    <property type="match status" value="2"/>
</dbReference>
<dbReference type="InterPro" id="IPR002893">
    <property type="entry name" value="Znf_MYND"/>
</dbReference>
<protein>
    <submittedName>
        <fullName evidence="14">Putative histone-binding protein lin-53</fullName>
    </submittedName>
</protein>
<dbReference type="GO" id="GO:0008270">
    <property type="term" value="F:zinc ion binding"/>
    <property type="evidence" value="ECO:0007669"/>
    <property type="project" value="UniProtKB-KW"/>
</dbReference>
<dbReference type="AlphaFoldDB" id="A0A226EE76"/>
<gene>
    <name evidence="14" type="ORF">Fcan01_09336</name>
</gene>
<dbReference type="EMBL" id="LNIX01000004">
    <property type="protein sequence ID" value="OXA55719.1"/>
    <property type="molecule type" value="Genomic_DNA"/>
</dbReference>
<feature type="repeat" description="WD" evidence="10">
    <location>
        <begin position="727"/>
        <end position="757"/>
    </location>
</feature>
<keyword evidence="3 10" id="KW-0853">WD repeat</keyword>
<dbReference type="InterPro" id="IPR020472">
    <property type="entry name" value="WD40_PAC1"/>
</dbReference>
<evidence type="ECO:0000256" key="2">
    <source>
        <dbReference type="ARBA" id="ARBA00009341"/>
    </source>
</evidence>
<feature type="domain" description="MYND-type" evidence="12">
    <location>
        <begin position="347"/>
        <end position="382"/>
    </location>
</feature>
<sequence length="766" mass="84467">MMTSGIDSWGEDSPSGDPQRSSTSMEPGNKDYRGLCVRTITEEDLENLSKSLVVLTDNDVVSEYEEVNVEEEEELGGGERPLLYKVVTPEMAFKAAQQIVVPTEFSEVLELNTASKSRWISHQSTGTGGSRSCCASTIRISDNKGESSRKSIVVGSHELMRTQKPSSKHNETKILKVQTTEGASKSASSKSKQSSTTPPGLTAGGVLVKESKKKTQLERKSKSSPHESKESTAPSASKQRPRRSCTTTSSVGEQDQHDSDSNRSPSPSRKKVKKRLTSPKVPVESSRRRTASARGKSSTSKKLSRTTKKATSGEIEANDAVPECQTVVTMMDTQRSTRCGIKTGIACKNLSVVEYPCRRCHREYYCSVEHQVADASRHQPFCKVDAQLEVIPFNDEYSTWLKNSAPFLYKKCLNFVLVWPSLTVEWLTPTINTKPQLLLGTNTGDNEPNHLLICEVDMKNDKKFEGEFRVLKRITHKGEINRARHMPQNSNMIATKSPSHDVFIFDTSKFPDVAQDDVFRFNLALRGHTNGGFGVAWNSQKEGILASGSDDGVVCIWDINAKPVTTPVEEGVNSPAVDAYTKHSEHTSVVEDVEWSVFQPHVLASCGDDRKLIFWDTRTKTSALTKENAHDGDINSVSLSPVFENVVLTGGSDKTVKIWDTRRFDNSIQTIQPFKDAVMNVQFCSTTIASAGNDGKIYIMDVARCSSTSSSNESDEVSMPKECVFFHSGHVSAINDISYANGMFASVSGDNILQVWEPTLPLLEIK</sequence>
<evidence type="ECO:0000313" key="14">
    <source>
        <dbReference type="EMBL" id="OXA55719.1"/>
    </source>
</evidence>
<keyword evidence="4" id="KW-0479">Metal-binding</keyword>
<keyword evidence="5" id="KW-0677">Repeat</keyword>
<dbReference type="Pfam" id="PF01753">
    <property type="entry name" value="zf-MYND"/>
    <property type="match status" value="1"/>
</dbReference>
<dbReference type="Pfam" id="PF12265">
    <property type="entry name" value="CAF1C_H4-bd"/>
    <property type="match status" value="1"/>
</dbReference>
<evidence type="ECO:0000256" key="11">
    <source>
        <dbReference type="SAM" id="MobiDB-lite"/>
    </source>
</evidence>
<feature type="compositionally biased region" description="Basic and acidic residues" evidence="11">
    <location>
        <begin position="209"/>
        <end position="230"/>
    </location>
</feature>
<dbReference type="InterPro" id="IPR050459">
    <property type="entry name" value="WD_repeat_RBAP46/RBAP48/MSI1"/>
</dbReference>
<dbReference type="Gene3D" id="6.10.140.2220">
    <property type="match status" value="1"/>
</dbReference>
<evidence type="ECO:0000256" key="9">
    <source>
        <dbReference type="ARBA" id="ARBA00023242"/>
    </source>
</evidence>
<evidence type="ECO:0000256" key="6">
    <source>
        <dbReference type="ARBA" id="ARBA00022771"/>
    </source>
</evidence>
<dbReference type="InterPro" id="IPR001680">
    <property type="entry name" value="WD40_rpt"/>
</dbReference>
<comment type="subcellular location">
    <subcellularLocation>
        <location evidence="1">Nucleus</location>
    </subcellularLocation>
</comment>
<dbReference type="STRING" id="158441.A0A226EE76"/>
<evidence type="ECO:0000256" key="10">
    <source>
        <dbReference type="PROSITE-ProRule" id="PRU00221"/>
    </source>
</evidence>
<feature type="region of interest" description="Disordered" evidence="11">
    <location>
        <begin position="1"/>
        <end position="32"/>
    </location>
</feature>
<dbReference type="SUPFAM" id="SSF144232">
    <property type="entry name" value="HIT/MYND zinc finger-like"/>
    <property type="match status" value="1"/>
</dbReference>
<feature type="compositionally biased region" description="Polar residues" evidence="11">
    <location>
        <begin position="16"/>
        <end position="26"/>
    </location>
</feature>
<dbReference type="PANTHER" id="PTHR22850">
    <property type="entry name" value="WD40 REPEAT FAMILY"/>
    <property type="match status" value="1"/>
</dbReference>
<dbReference type="Proteomes" id="UP000198287">
    <property type="component" value="Unassembled WGS sequence"/>
</dbReference>
<name>A0A226EE76_FOLCA</name>
<dbReference type="GO" id="GO:0005634">
    <property type="term" value="C:nucleus"/>
    <property type="evidence" value="ECO:0007669"/>
    <property type="project" value="UniProtKB-SubCell"/>
</dbReference>
<dbReference type="InterPro" id="IPR019775">
    <property type="entry name" value="WD40_repeat_CS"/>
</dbReference>